<dbReference type="FunFam" id="3.40.50.1100:FF:000007">
    <property type="entry name" value="L-threonine dehydratase catabolic TdcB"/>
    <property type="match status" value="1"/>
</dbReference>
<evidence type="ECO:0000256" key="3">
    <source>
        <dbReference type="ARBA" id="ARBA00010869"/>
    </source>
</evidence>
<name>A0A4Y3WQU2_9PSEU</name>
<keyword evidence="6" id="KW-0456">Lyase</keyword>
<dbReference type="InterPro" id="IPR001926">
    <property type="entry name" value="TrpB-like_PALP"/>
</dbReference>
<dbReference type="PANTHER" id="PTHR43050:SF1">
    <property type="entry name" value="SERINE RACEMASE"/>
    <property type="match status" value="1"/>
</dbReference>
<dbReference type="Proteomes" id="UP000320338">
    <property type="component" value="Unassembled WGS sequence"/>
</dbReference>
<evidence type="ECO:0000259" key="9">
    <source>
        <dbReference type="Pfam" id="PF00291"/>
    </source>
</evidence>
<reference evidence="10 11" key="1">
    <citation type="submission" date="2019-06" db="EMBL/GenBank/DDBJ databases">
        <title>Whole genome shotgun sequence of Pseudonocardia hydrocarbonoxydans NBRC 14498.</title>
        <authorList>
            <person name="Hosoyama A."/>
            <person name="Uohara A."/>
            <person name="Ohji S."/>
            <person name="Ichikawa N."/>
        </authorList>
    </citation>
    <scope>NUCLEOTIDE SEQUENCE [LARGE SCALE GENOMIC DNA]</scope>
    <source>
        <strain evidence="10 11">NBRC 14498</strain>
    </source>
</reference>
<gene>
    <name evidence="10" type="ORF">PHY01_34270</name>
</gene>
<dbReference type="GO" id="GO:0003941">
    <property type="term" value="F:L-serine ammonia-lyase activity"/>
    <property type="evidence" value="ECO:0007669"/>
    <property type="project" value="TreeGrafter"/>
</dbReference>
<dbReference type="SUPFAM" id="SSF53686">
    <property type="entry name" value="Tryptophan synthase beta subunit-like PLP-dependent enzymes"/>
    <property type="match status" value="1"/>
</dbReference>
<evidence type="ECO:0000256" key="4">
    <source>
        <dbReference type="ARBA" id="ARBA00012096"/>
    </source>
</evidence>
<protein>
    <recommendedName>
        <fullName evidence="4">threonine ammonia-lyase</fullName>
        <ecNumber evidence="4">4.3.1.19</ecNumber>
    </recommendedName>
    <alternativeName>
        <fullName evidence="8">Threonine deaminase</fullName>
    </alternativeName>
</protein>
<comment type="function">
    <text evidence="7">Catalyzes the anaerobic formation of alpha-ketobutyrate and ammonia from threonine in a two-step reaction. The first step involved a dehydration of threonine and a production of enamine intermediates (aminocrotonate), which tautomerizes to its imine form (iminobutyrate). Both intermediates are unstable and short-lived. The second step is the nonenzymatic hydrolysis of the enamine/imine intermediates to form 2-ketobutyrate and free ammonia. In the low water environment of the cell, the second step is accelerated by RidA.</text>
</comment>
<comment type="catalytic activity">
    <reaction evidence="1">
        <text>L-threonine = 2-oxobutanoate + NH4(+)</text>
        <dbReference type="Rhea" id="RHEA:22108"/>
        <dbReference type="ChEBI" id="CHEBI:16763"/>
        <dbReference type="ChEBI" id="CHEBI:28938"/>
        <dbReference type="ChEBI" id="CHEBI:57926"/>
        <dbReference type="EC" id="4.3.1.19"/>
    </reaction>
</comment>
<evidence type="ECO:0000256" key="6">
    <source>
        <dbReference type="ARBA" id="ARBA00023239"/>
    </source>
</evidence>
<dbReference type="Gene3D" id="3.40.50.1100">
    <property type="match status" value="2"/>
</dbReference>
<keyword evidence="11" id="KW-1185">Reference proteome</keyword>
<dbReference type="Pfam" id="PF00291">
    <property type="entry name" value="PALP"/>
    <property type="match status" value="1"/>
</dbReference>
<feature type="domain" description="Tryptophan synthase beta chain-like PALP" evidence="9">
    <location>
        <begin position="20"/>
        <end position="306"/>
    </location>
</feature>
<dbReference type="GO" id="GO:0005524">
    <property type="term" value="F:ATP binding"/>
    <property type="evidence" value="ECO:0007669"/>
    <property type="project" value="TreeGrafter"/>
</dbReference>
<comment type="caution">
    <text evidence="10">The sequence shown here is derived from an EMBL/GenBank/DDBJ whole genome shotgun (WGS) entry which is preliminary data.</text>
</comment>
<evidence type="ECO:0000256" key="5">
    <source>
        <dbReference type="ARBA" id="ARBA00022898"/>
    </source>
</evidence>
<organism evidence="10 11">
    <name type="scientific">Pseudonocardia hydrocarbonoxydans</name>
    <dbReference type="NCBI Taxonomy" id="76726"/>
    <lineage>
        <taxon>Bacteria</taxon>
        <taxon>Bacillati</taxon>
        <taxon>Actinomycetota</taxon>
        <taxon>Actinomycetes</taxon>
        <taxon>Pseudonocardiales</taxon>
        <taxon>Pseudonocardiaceae</taxon>
        <taxon>Pseudonocardia</taxon>
    </lineage>
</organism>
<dbReference type="GO" id="GO:1901605">
    <property type="term" value="P:alpha-amino acid metabolic process"/>
    <property type="evidence" value="ECO:0007669"/>
    <property type="project" value="UniProtKB-ARBA"/>
</dbReference>
<proteinExistence type="inferred from homology"/>
<dbReference type="EMBL" id="BJNG01000029">
    <property type="protein sequence ID" value="GEC21144.1"/>
    <property type="molecule type" value="Genomic_DNA"/>
</dbReference>
<dbReference type="NCBIfam" id="NF005454">
    <property type="entry name" value="PRK07048.1"/>
    <property type="match status" value="1"/>
</dbReference>
<dbReference type="OrthoDB" id="4408011at2"/>
<dbReference type="GO" id="GO:0000287">
    <property type="term" value="F:magnesium ion binding"/>
    <property type="evidence" value="ECO:0007669"/>
    <property type="project" value="TreeGrafter"/>
</dbReference>
<dbReference type="GO" id="GO:0008721">
    <property type="term" value="F:D-serine ammonia-lyase activity"/>
    <property type="evidence" value="ECO:0007669"/>
    <property type="project" value="TreeGrafter"/>
</dbReference>
<dbReference type="GO" id="GO:0018114">
    <property type="term" value="F:threonine racemase activity"/>
    <property type="evidence" value="ECO:0007669"/>
    <property type="project" value="TreeGrafter"/>
</dbReference>
<dbReference type="EC" id="4.3.1.19" evidence="4"/>
<sequence length="320" mass="33483">MTTPPTADNVRAAAARLAGHAHRTPVLTSRRVDEELLTSVFFKCENFQRMGAFKFRGAFNALSRLGDDARRSGVVAYSSGNHAQAVALSARILGMPATIVMPHDAPASKVAATLGYGAEIVRYDRFTEDRAAIGAALAAQRGLTLVPPFDHPDVIAGQGTAALELFEDVGELDALFVCLGGGGLLSGSALAAGLLSPGCRLHGVEPEAGDDGQRSFRSGGIVHIPTPDTIADGAQTQALGELTFPIIRRDVTDVHTVSDAELVDAMRVFASTLKIVVEPTGCLAFAALRRLAPAFRGQRVGVIVSGGNVDLDRYAALLTA</sequence>
<evidence type="ECO:0000256" key="7">
    <source>
        <dbReference type="ARBA" id="ARBA00025527"/>
    </source>
</evidence>
<dbReference type="InterPro" id="IPR036052">
    <property type="entry name" value="TrpB-like_PALP_sf"/>
</dbReference>
<dbReference type="GO" id="GO:0030378">
    <property type="term" value="F:serine racemase activity"/>
    <property type="evidence" value="ECO:0007669"/>
    <property type="project" value="TreeGrafter"/>
</dbReference>
<evidence type="ECO:0000313" key="11">
    <source>
        <dbReference type="Proteomes" id="UP000320338"/>
    </source>
</evidence>
<dbReference type="FunFam" id="3.40.50.1100:FF:000005">
    <property type="entry name" value="Threonine dehydratase catabolic"/>
    <property type="match status" value="1"/>
</dbReference>
<evidence type="ECO:0000256" key="2">
    <source>
        <dbReference type="ARBA" id="ARBA00001933"/>
    </source>
</evidence>
<comment type="cofactor">
    <cofactor evidence="2">
        <name>pyridoxal 5'-phosphate</name>
        <dbReference type="ChEBI" id="CHEBI:597326"/>
    </cofactor>
</comment>
<dbReference type="GO" id="GO:0004794">
    <property type="term" value="F:threonine deaminase activity"/>
    <property type="evidence" value="ECO:0007669"/>
    <property type="project" value="UniProtKB-EC"/>
</dbReference>
<dbReference type="PANTHER" id="PTHR43050">
    <property type="entry name" value="SERINE / THREONINE RACEMASE FAMILY MEMBER"/>
    <property type="match status" value="1"/>
</dbReference>
<comment type="similarity">
    <text evidence="3">Belongs to the serine/threonine dehydratase family.</text>
</comment>
<dbReference type="CDD" id="cd01562">
    <property type="entry name" value="Thr-dehyd"/>
    <property type="match status" value="1"/>
</dbReference>
<dbReference type="RefSeq" id="WP_141279834.1">
    <property type="nucleotide sequence ID" value="NZ_BAAARZ010000009.1"/>
</dbReference>
<keyword evidence="5" id="KW-0663">Pyridoxal phosphate</keyword>
<evidence type="ECO:0000313" key="10">
    <source>
        <dbReference type="EMBL" id="GEC21144.1"/>
    </source>
</evidence>
<evidence type="ECO:0000256" key="1">
    <source>
        <dbReference type="ARBA" id="ARBA00001274"/>
    </source>
</evidence>
<dbReference type="AlphaFoldDB" id="A0A4Y3WQU2"/>
<evidence type="ECO:0000256" key="8">
    <source>
        <dbReference type="ARBA" id="ARBA00031427"/>
    </source>
</evidence>
<dbReference type="GO" id="GO:0030170">
    <property type="term" value="F:pyridoxal phosphate binding"/>
    <property type="evidence" value="ECO:0007669"/>
    <property type="project" value="TreeGrafter"/>
</dbReference>
<accession>A0A4Y3WQU2</accession>